<evidence type="ECO:0000313" key="2">
    <source>
        <dbReference type="Proteomes" id="UP000649573"/>
    </source>
</evidence>
<gene>
    <name evidence="1" type="ORF">GCM10010178_40440</name>
</gene>
<organism evidence="1 2">
    <name type="scientific">Lentzea flava</name>
    <dbReference type="NCBI Taxonomy" id="103732"/>
    <lineage>
        <taxon>Bacteria</taxon>
        <taxon>Bacillati</taxon>
        <taxon>Actinomycetota</taxon>
        <taxon>Actinomycetes</taxon>
        <taxon>Pseudonocardiales</taxon>
        <taxon>Pseudonocardiaceae</taxon>
        <taxon>Lentzea</taxon>
    </lineage>
</organism>
<dbReference type="Proteomes" id="UP000649573">
    <property type="component" value="Unassembled WGS sequence"/>
</dbReference>
<keyword evidence="2" id="KW-1185">Reference proteome</keyword>
<dbReference type="EMBL" id="BMRE01000016">
    <property type="protein sequence ID" value="GGU43792.1"/>
    <property type="molecule type" value="Genomic_DNA"/>
</dbReference>
<comment type="caution">
    <text evidence="1">The sequence shown here is derived from an EMBL/GenBank/DDBJ whole genome shotgun (WGS) entry which is preliminary data.</text>
</comment>
<reference evidence="2" key="1">
    <citation type="journal article" date="2019" name="Int. J. Syst. Evol. Microbiol.">
        <title>The Global Catalogue of Microorganisms (GCM) 10K type strain sequencing project: providing services to taxonomists for standard genome sequencing and annotation.</title>
        <authorList>
            <consortium name="The Broad Institute Genomics Platform"/>
            <consortium name="The Broad Institute Genome Sequencing Center for Infectious Disease"/>
            <person name="Wu L."/>
            <person name="Ma J."/>
        </authorList>
    </citation>
    <scope>NUCLEOTIDE SEQUENCE [LARGE SCALE GENOMIC DNA]</scope>
    <source>
        <strain evidence="2">JCM 3296</strain>
    </source>
</reference>
<proteinExistence type="predicted"/>
<sequence>MVSTVAAAAVMGKALVAPPSIVTEVARTTVVRQRCRPAVDVKIASQCPQ</sequence>
<name>A0ABQ2ULN0_9PSEU</name>
<protein>
    <submittedName>
        <fullName evidence="1">Uncharacterized protein</fullName>
    </submittedName>
</protein>
<accession>A0ABQ2ULN0</accession>
<evidence type="ECO:0000313" key="1">
    <source>
        <dbReference type="EMBL" id="GGU43792.1"/>
    </source>
</evidence>